<dbReference type="Proteomes" id="UP000314294">
    <property type="component" value="Unassembled WGS sequence"/>
</dbReference>
<evidence type="ECO:0000313" key="3">
    <source>
        <dbReference type="Proteomes" id="UP000314294"/>
    </source>
</evidence>
<evidence type="ECO:0000256" key="1">
    <source>
        <dbReference type="SAM" id="Phobius"/>
    </source>
</evidence>
<dbReference type="EMBL" id="SRLO01000004">
    <property type="protein sequence ID" value="TNN88675.1"/>
    <property type="molecule type" value="Genomic_DNA"/>
</dbReference>
<organism evidence="2 3">
    <name type="scientific">Liparis tanakae</name>
    <name type="common">Tanaka's snailfish</name>
    <dbReference type="NCBI Taxonomy" id="230148"/>
    <lineage>
        <taxon>Eukaryota</taxon>
        <taxon>Metazoa</taxon>
        <taxon>Chordata</taxon>
        <taxon>Craniata</taxon>
        <taxon>Vertebrata</taxon>
        <taxon>Euteleostomi</taxon>
        <taxon>Actinopterygii</taxon>
        <taxon>Neopterygii</taxon>
        <taxon>Teleostei</taxon>
        <taxon>Neoteleostei</taxon>
        <taxon>Acanthomorphata</taxon>
        <taxon>Eupercaria</taxon>
        <taxon>Perciformes</taxon>
        <taxon>Cottioidei</taxon>
        <taxon>Cottales</taxon>
        <taxon>Liparidae</taxon>
        <taxon>Liparis</taxon>
    </lineage>
</organism>
<reference evidence="2 3" key="1">
    <citation type="submission" date="2019-03" db="EMBL/GenBank/DDBJ databases">
        <title>First draft genome of Liparis tanakae, snailfish: a comprehensive survey of snailfish specific genes.</title>
        <authorList>
            <person name="Kim W."/>
            <person name="Song I."/>
            <person name="Jeong J.-H."/>
            <person name="Kim D."/>
            <person name="Kim S."/>
            <person name="Ryu S."/>
            <person name="Song J.Y."/>
            <person name="Lee S.K."/>
        </authorList>
    </citation>
    <scope>NUCLEOTIDE SEQUENCE [LARGE SCALE GENOMIC DNA]</scope>
    <source>
        <tissue evidence="2">Muscle</tissue>
    </source>
</reference>
<gene>
    <name evidence="2" type="ORF">EYF80_001007</name>
</gene>
<sequence>MLVPTPHSSAPYALRSCPLCLAVTGVTRGMLGLVYRGGVAHIVAFAVTLGTGLLGRVLATALVLAVVQSGEGQDVEEEQGGSHSDGDAELRGVISRVGHDQRAHLPPPFAVVVGGGYRGATGAARLLTVGLGGIQWGDLGGGGGVVEHVMEVVEMGHQVFPEGHLGGAVVVTDTRLQADVQVQLVIGVVLGPGHLLETIGLGVDELGVLWHWFVRIPADT</sequence>
<feature type="transmembrane region" description="Helical" evidence="1">
    <location>
        <begin position="42"/>
        <end position="67"/>
    </location>
</feature>
<keyword evidence="3" id="KW-1185">Reference proteome</keyword>
<keyword evidence="1" id="KW-0472">Membrane</keyword>
<evidence type="ECO:0000313" key="2">
    <source>
        <dbReference type="EMBL" id="TNN88675.1"/>
    </source>
</evidence>
<keyword evidence="1" id="KW-1133">Transmembrane helix</keyword>
<comment type="caution">
    <text evidence="2">The sequence shown here is derived from an EMBL/GenBank/DDBJ whole genome shotgun (WGS) entry which is preliminary data.</text>
</comment>
<keyword evidence="1" id="KW-0812">Transmembrane</keyword>
<proteinExistence type="predicted"/>
<name>A0A4Z2JEI0_9TELE</name>
<dbReference type="OrthoDB" id="10595155at2759"/>
<accession>A0A4Z2JEI0</accession>
<dbReference type="AlphaFoldDB" id="A0A4Z2JEI0"/>
<protein>
    <submittedName>
        <fullName evidence="2">Uncharacterized protein</fullName>
    </submittedName>
</protein>